<name>A0A212RY03_RHOAC</name>
<evidence type="ECO:0000313" key="2">
    <source>
        <dbReference type="Proteomes" id="UP000198418"/>
    </source>
</evidence>
<accession>A0A212RY03</accession>
<protein>
    <submittedName>
        <fullName evidence="1">Uncharacterized protein</fullName>
    </submittedName>
</protein>
<dbReference type="AlphaFoldDB" id="A0A212RY03"/>
<evidence type="ECO:0000313" key="1">
    <source>
        <dbReference type="EMBL" id="SNB77536.1"/>
    </source>
</evidence>
<dbReference type="EMBL" id="FYDG01000008">
    <property type="protein sequence ID" value="SNB77536.1"/>
    <property type="molecule type" value="Genomic_DNA"/>
</dbReference>
<sequence>MSRRPARFTEADAVRAANAAKRAGMAVKIDSEGAFWLIPLDFVPPPTLQPNPEPLAGKKTLVF</sequence>
<organism evidence="1 2">
    <name type="scientific">Rhodoblastus acidophilus</name>
    <name type="common">Rhodopseudomonas acidophila</name>
    <dbReference type="NCBI Taxonomy" id="1074"/>
    <lineage>
        <taxon>Bacteria</taxon>
        <taxon>Pseudomonadati</taxon>
        <taxon>Pseudomonadota</taxon>
        <taxon>Alphaproteobacteria</taxon>
        <taxon>Hyphomicrobiales</taxon>
        <taxon>Rhodoblastaceae</taxon>
        <taxon>Rhodoblastus</taxon>
    </lineage>
</organism>
<proteinExistence type="predicted"/>
<keyword evidence="2" id="KW-1185">Reference proteome</keyword>
<gene>
    <name evidence="1" type="ORF">SAMN06265338_108153</name>
</gene>
<reference evidence="2" key="1">
    <citation type="submission" date="2017-06" db="EMBL/GenBank/DDBJ databases">
        <authorList>
            <person name="Varghese N."/>
            <person name="Submissions S."/>
        </authorList>
    </citation>
    <scope>NUCLEOTIDE SEQUENCE [LARGE SCALE GENOMIC DNA]</scope>
    <source>
        <strain evidence="2">DSM 137</strain>
    </source>
</reference>
<dbReference type="Proteomes" id="UP000198418">
    <property type="component" value="Unassembled WGS sequence"/>
</dbReference>